<dbReference type="InterPro" id="IPR012674">
    <property type="entry name" value="Calycin"/>
</dbReference>
<sequence length="147" mass="17088">MTIKNSKNGQTCAVKLTTRHRMEDEMDEFYFEQMGQLVQVNGNYYIQFVIENEEDEDLSVTFKIARDGSVTLIRRGSNSSRMRFNAEKNTSMRYHIPEGSVLIDIDTQHVRIEYQNQPFSGKVTISYDLYSGPQLIGNYDLELHFTV</sequence>
<proteinExistence type="predicted"/>
<dbReference type="InterPro" id="IPR015231">
    <property type="entry name" value="DUF1934"/>
</dbReference>
<dbReference type="Proteomes" id="UP001171751">
    <property type="component" value="Unassembled WGS sequence"/>
</dbReference>
<gene>
    <name evidence="1" type="ORF">Q4F26_05020</name>
</gene>
<dbReference type="EMBL" id="JAUNQW010000021">
    <property type="protein sequence ID" value="MDO5457691.1"/>
    <property type="molecule type" value="Genomic_DNA"/>
</dbReference>
<keyword evidence="2" id="KW-1185">Reference proteome</keyword>
<evidence type="ECO:0000313" key="2">
    <source>
        <dbReference type="Proteomes" id="UP001171751"/>
    </source>
</evidence>
<accession>A0AA43UCY1</accession>
<reference evidence="1" key="1">
    <citation type="submission" date="2023-07" db="EMBL/GenBank/DDBJ databases">
        <title>Between Cages and Wild: Unraveling the Impact of Captivity on Animal Microbiomes and Antimicrobial Resistance.</title>
        <authorList>
            <person name="Schmartz G.P."/>
            <person name="Rehner J."/>
            <person name="Schuff M.J."/>
            <person name="Becker S.L."/>
            <person name="Kravczyk M."/>
            <person name="Gurevich A."/>
            <person name="Francke R."/>
            <person name="Mueller R."/>
            <person name="Keller V."/>
            <person name="Keller A."/>
        </authorList>
    </citation>
    <scope>NUCLEOTIDE SEQUENCE</scope>
    <source>
        <strain evidence="1">S39M_St_73</strain>
    </source>
</reference>
<protein>
    <submittedName>
        <fullName evidence="1">DUF1934 domain-containing protein</fullName>
    </submittedName>
</protein>
<name>A0AA43UCY1_9LACT</name>
<organism evidence="1 2">
    <name type="scientific">Atopococcus tabaci</name>
    <dbReference type="NCBI Taxonomy" id="269774"/>
    <lineage>
        <taxon>Bacteria</taxon>
        <taxon>Bacillati</taxon>
        <taxon>Bacillota</taxon>
        <taxon>Bacilli</taxon>
        <taxon>Lactobacillales</taxon>
        <taxon>Carnobacteriaceae</taxon>
        <taxon>Atopococcus</taxon>
    </lineage>
</organism>
<comment type="caution">
    <text evidence="1">The sequence shown here is derived from an EMBL/GenBank/DDBJ whole genome shotgun (WGS) entry which is preliminary data.</text>
</comment>
<dbReference type="AlphaFoldDB" id="A0AA43UCY1"/>
<dbReference type="Gene3D" id="2.40.128.20">
    <property type="match status" value="1"/>
</dbReference>
<evidence type="ECO:0000313" key="1">
    <source>
        <dbReference type="EMBL" id="MDO5457691.1"/>
    </source>
</evidence>
<dbReference type="SUPFAM" id="SSF50814">
    <property type="entry name" value="Lipocalins"/>
    <property type="match status" value="1"/>
</dbReference>
<dbReference type="Pfam" id="PF09148">
    <property type="entry name" value="DUF1934"/>
    <property type="match status" value="1"/>
</dbReference>